<dbReference type="AlphaFoldDB" id="A0A2P2JE93"/>
<proteinExistence type="predicted"/>
<feature type="transmembrane region" description="Helical" evidence="1">
    <location>
        <begin position="12"/>
        <end position="36"/>
    </location>
</feature>
<evidence type="ECO:0000313" key="2">
    <source>
        <dbReference type="EMBL" id="MBW91784.1"/>
    </source>
</evidence>
<keyword evidence="1" id="KW-1133">Transmembrane helix</keyword>
<dbReference type="EMBL" id="GGEC01011301">
    <property type="protein sequence ID" value="MBW91784.1"/>
    <property type="molecule type" value="Transcribed_RNA"/>
</dbReference>
<sequence length="49" mass="5662">MITYIHKESLPMSIVLVVSVASMHCIFHELLILGLTRSQIYLACSREQW</sequence>
<keyword evidence="1" id="KW-0812">Transmembrane</keyword>
<keyword evidence="1" id="KW-0472">Membrane</keyword>
<organism evidence="2">
    <name type="scientific">Rhizophora mucronata</name>
    <name type="common">Asiatic mangrove</name>
    <dbReference type="NCBI Taxonomy" id="61149"/>
    <lineage>
        <taxon>Eukaryota</taxon>
        <taxon>Viridiplantae</taxon>
        <taxon>Streptophyta</taxon>
        <taxon>Embryophyta</taxon>
        <taxon>Tracheophyta</taxon>
        <taxon>Spermatophyta</taxon>
        <taxon>Magnoliopsida</taxon>
        <taxon>eudicotyledons</taxon>
        <taxon>Gunneridae</taxon>
        <taxon>Pentapetalae</taxon>
        <taxon>rosids</taxon>
        <taxon>fabids</taxon>
        <taxon>Malpighiales</taxon>
        <taxon>Rhizophoraceae</taxon>
        <taxon>Rhizophora</taxon>
    </lineage>
</organism>
<name>A0A2P2JE93_RHIMU</name>
<accession>A0A2P2JE93</accession>
<reference evidence="2" key="1">
    <citation type="submission" date="2018-02" db="EMBL/GenBank/DDBJ databases">
        <title>Rhizophora mucronata_Transcriptome.</title>
        <authorList>
            <person name="Meera S.P."/>
            <person name="Sreeshan A."/>
            <person name="Augustine A."/>
        </authorList>
    </citation>
    <scope>NUCLEOTIDE SEQUENCE</scope>
    <source>
        <tissue evidence="2">Leaf</tissue>
    </source>
</reference>
<protein>
    <submittedName>
        <fullName evidence="2">Uncharacterized protein</fullName>
    </submittedName>
</protein>
<evidence type="ECO:0000256" key="1">
    <source>
        <dbReference type="SAM" id="Phobius"/>
    </source>
</evidence>